<accession>F0WDM8</accession>
<gene>
    <name evidence="1" type="primary">AlNc14C68G4749</name>
    <name evidence="1" type="ORF">ALNC14_054470</name>
</gene>
<dbReference type="AlphaFoldDB" id="F0WDM8"/>
<evidence type="ECO:0000313" key="1">
    <source>
        <dbReference type="EMBL" id="CCA19304.1"/>
    </source>
</evidence>
<reference evidence="1" key="1">
    <citation type="journal article" date="2011" name="PLoS Biol.">
        <title>Gene gain and loss during evolution of obligate parasitism in the white rust pathogen of Arabidopsis thaliana.</title>
        <authorList>
            <person name="Kemen E."/>
            <person name="Gardiner A."/>
            <person name="Schultz-Larsen T."/>
            <person name="Kemen A.C."/>
            <person name="Balmuth A.L."/>
            <person name="Robert-Seilaniantz A."/>
            <person name="Bailey K."/>
            <person name="Holub E."/>
            <person name="Studholme D.J."/>
            <person name="Maclean D."/>
            <person name="Jones J.D."/>
        </authorList>
    </citation>
    <scope>NUCLEOTIDE SEQUENCE</scope>
</reference>
<reference evidence="1" key="2">
    <citation type="submission" date="2011-02" db="EMBL/GenBank/DDBJ databases">
        <authorList>
            <person name="MacLean D."/>
        </authorList>
    </citation>
    <scope>NUCLEOTIDE SEQUENCE</scope>
</reference>
<sequence length="155" mass="17176">MCRLTRFASQDRTLESGNTNIALLGDKLKDRFDIQDENATLEVSAYSESTKQPVLLKTHQQGNVPLSLTEVAYMALPICIEEVLWVKTQLLEIDSQGAIALTKNDGSKAEGIHLTDNPTEQQLADFLTKAIATNHFQEVEKVSRIEIFKSRGSAA</sequence>
<dbReference type="EMBL" id="FR824113">
    <property type="protein sequence ID" value="CCA19304.1"/>
    <property type="molecule type" value="Genomic_DNA"/>
</dbReference>
<name>F0WDM8_9STRA</name>
<protein>
    <submittedName>
        <fullName evidence="1">AlNc14C68G4749 protein</fullName>
    </submittedName>
</protein>
<proteinExistence type="predicted"/>
<dbReference type="HOGENOM" id="CLU_1698733_0_0_1"/>
<organism evidence="1">
    <name type="scientific">Albugo laibachii Nc14</name>
    <dbReference type="NCBI Taxonomy" id="890382"/>
    <lineage>
        <taxon>Eukaryota</taxon>
        <taxon>Sar</taxon>
        <taxon>Stramenopiles</taxon>
        <taxon>Oomycota</taxon>
        <taxon>Peronosporomycetes</taxon>
        <taxon>Albuginales</taxon>
        <taxon>Albuginaceae</taxon>
        <taxon>Albugo</taxon>
    </lineage>
</organism>